<name>A0A9Q1KP39_9CARY</name>
<evidence type="ECO:0000256" key="1">
    <source>
        <dbReference type="ARBA" id="ARBA00004123"/>
    </source>
</evidence>
<keyword evidence="2" id="KW-0539">Nucleus</keyword>
<keyword evidence="5" id="KW-1185">Reference proteome</keyword>
<dbReference type="OrthoDB" id="2195431at2759"/>
<accession>A0A9Q1KP39</accession>
<evidence type="ECO:0000313" key="4">
    <source>
        <dbReference type="EMBL" id="KAJ8447230.1"/>
    </source>
</evidence>
<proteinExistence type="predicted"/>
<dbReference type="PANTHER" id="PTHR46765:SF1">
    <property type="entry name" value="P-LOOP CONTAINING NUCLEOSIDE TRIPHOSPHATE HYDROLASES SUPERFAMILY PROTEIN"/>
    <property type="match status" value="1"/>
</dbReference>
<dbReference type="Proteomes" id="UP001153076">
    <property type="component" value="Unassembled WGS sequence"/>
</dbReference>
<organism evidence="4 5">
    <name type="scientific">Carnegiea gigantea</name>
    <dbReference type="NCBI Taxonomy" id="171969"/>
    <lineage>
        <taxon>Eukaryota</taxon>
        <taxon>Viridiplantae</taxon>
        <taxon>Streptophyta</taxon>
        <taxon>Embryophyta</taxon>
        <taxon>Tracheophyta</taxon>
        <taxon>Spermatophyta</taxon>
        <taxon>Magnoliopsida</taxon>
        <taxon>eudicotyledons</taxon>
        <taxon>Gunneridae</taxon>
        <taxon>Pentapetalae</taxon>
        <taxon>Caryophyllales</taxon>
        <taxon>Cactineae</taxon>
        <taxon>Cactaceae</taxon>
        <taxon>Cactoideae</taxon>
        <taxon>Echinocereeae</taxon>
        <taxon>Carnegiea</taxon>
    </lineage>
</organism>
<evidence type="ECO:0000256" key="2">
    <source>
        <dbReference type="ARBA" id="ARBA00023242"/>
    </source>
</evidence>
<feature type="region of interest" description="Disordered" evidence="3">
    <location>
        <begin position="311"/>
        <end position="349"/>
    </location>
</feature>
<sequence>MGFQNGLSLTHSKARGWTWGFCEPSGDCDLIHDGIHENFLQLHYHDPLLQKTILNSLFCKVHCLNALGVSDLIHSCVMRSYNMSLYVYHAPITIMIHRLLARVERPTIEWPKSFQRYRTLVTEKMEVLRSWQTKIAPFISRHLSVNTFVEDTVSPLLHILSPADLRPVALHLLSEKERNELAQLVSTMVDYSLTYKHKKSSLLTNHPRHDEVMDASLLCFEPPIQDFVSFKDYKLGHYELKSAVKQVIMHEAEKQKIVRESMGRSTHSAKNSRMENIAANDKQNGIGSTLKSHGTACIDFSVEQTKNISQKVIPKAGSHKSSLTSGSGGRSTDGNHVMKESSAGNMKKPSMRSVNFFDRFKKLSKNGVQNIDGPAEKPATVERDVRPLLFKFNEGFTNAVKRPVRIREFLF</sequence>
<comment type="subcellular location">
    <subcellularLocation>
        <location evidence="1">Nucleus</location>
    </subcellularLocation>
</comment>
<dbReference type="GO" id="GO:0005634">
    <property type="term" value="C:nucleus"/>
    <property type="evidence" value="ECO:0007669"/>
    <property type="project" value="UniProtKB-SubCell"/>
</dbReference>
<dbReference type="PANTHER" id="PTHR46765">
    <property type="entry name" value="P-LOOP CONTAINING NUCLEOSIDE TRIPHOSPHATE HYDROLASES SUPERFAMILY PROTEIN"/>
    <property type="match status" value="1"/>
</dbReference>
<evidence type="ECO:0000256" key="3">
    <source>
        <dbReference type="SAM" id="MobiDB-lite"/>
    </source>
</evidence>
<protein>
    <submittedName>
        <fullName evidence="4">Uncharacterized protein</fullName>
    </submittedName>
</protein>
<dbReference type="EMBL" id="JAKOGI010000040">
    <property type="protein sequence ID" value="KAJ8447230.1"/>
    <property type="molecule type" value="Genomic_DNA"/>
</dbReference>
<dbReference type="InterPro" id="IPR053016">
    <property type="entry name" value="CTF18-RFC_complex"/>
</dbReference>
<comment type="caution">
    <text evidence="4">The sequence shown here is derived from an EMBL/GenBank/DDBJ whole genome shotgun (WGS) entry which is preliminary data.</text>
</comment>
<reference evidence="4" key="1">
    <citation type="submission" date="2022-04" db="EMBL/GenBank/DDBJ databases">
        <title>Carnegiea gigantea Genome sequencing and assembly v2.</title>
        <authorList>
            <person name="Copetti D."/>
            <person name="Sanderson M.J."/>
            <person name="Burquez A."/>
            <person name="Wojciechowski M.F."/>
        </authorList>
    </citation>
    <scope>NUCLEOTIDE SEQUENCE</scope>
    <source>
        <strain evidence="4">SGP5-SGP5p</strain>
        <tissue evidence="4">Aerial part</tissue>
    </source>
</reference>
<evidence type="ECO:0000313" key="5">
    <source>
        <dbReference type="Proteomes" id="UP001153076"/>
    </source>
</evidence>
<gene>
    <name evidence="4" type="ORF">Cgig2_030461</name>
</gene>
<dbReference type="AlphaFoldDB" id="A0A9Q1KP39"/>